<evidence type="ECO:0000313" key="4">
    <source>
        <dbReference type="Proteomes" id="UP001161247"/>
    </source>
</evidence>
<name>A0AAV1E716_OLDCO</name>
<sequence length="647" mass="73245">MNDDANSLFLSNSFSPLSDFDFPVLLHDNLVVRASGSRQGMVITTRSHASQDTELCRQEHARSVGPLEPSDVRALVDECGPEKEDVCGTGDGFAGASDSAVKDRNPPSLPETLAAPTTRKALSQRRALNSNRNMAAQTVSEFASTINSEAKAKEIAKQHNFPIDLDCRAPLDYERPDTPPEGKITVIECPIIEEVAATLTEEESLKMLTTSMASILMREKKLKQEKLTHEESRKEEQDMRLAREKELATVQAMYREIEAKLTEYREFHIPKSDLQAWMTAFWARMMPTGGLASILVGISNDAKGLGGHGVAVAALERMESGRIINAGWLQQFIRPHPKKTLYEAIKNGLQQLSDGDALIVLPDDAGEEVRVPELAPDFIGFEVEWEEDSSEQVEGDRENDQEPEKEGTSAHTPVEETNENQPSQLPGQNDDSYFVHLVRLLILEEDEVTKFPMYTMISSILRKFGDVHNTDKVRALEKELTDTVNALNLRAYSRLVQRFRQQEEEWKRRLHQYDLDFHDSLSLEANINEEMEKLKKENARLRKRENIVVSPWFLEKFDTLALVEAQIRNILVDNEISLPILEDLDPDDEAKERAAAEEYLLRINDQDWKILDLKDKLSQCLHRLRVMGCSSVIKPSRFNPKGTDLKI</sequence>
<evidence type="ECO:0000256" key="2">
    <source>
        <dbReference type="SAM" id="MobiDB-lite"/>
    </source>
</evidence>
<keyword evidence="4" id="KW-1185">Reference proteome</keyword>
<evidence type="ECO:0000313" key="3">
    <source>
        <dbReference type="EMBL" id="CAI9115652.1"/>
    </source>
</evidence>
<evidence type="ECO:0000256" key="1">
    <source>
        <dbReference type="SAM" id="Coils"/>
    </source>
</evidence>
<dbReference type="AlphaFoldDB" id="A0AAV1E716"/>
<dbReference type="EMBL" id="OX459125">
    <property type="protein sequence ID" value="CAI9115652.1"/>
    <property type="molecule type" value="Genomic_DNA"/>
</dbReference>
<accession>A0AAV1E716</accession>
<dbReference type="Proteomes" id="UP001161247">
    <property type="component" value="Chromosome 8"/>
</dbReference>
<feature type="region of interest" description="Disordered" evidence="2">
    <location>
        <begin position="385"/>
        <end position="429"/>
    </location>
</feature>
<proteinExistence type="predicted"/>
<feature type="compositionally biased region" description="Polar residues" evidence="2">
    <location>
        <begin position="419"/>
        <end position="429"/>
    </location>
</feature>
<keyword evidence="1" id="KW-0175">Coiled coil</keyword>
<protein>
    <submittedName>
        <fullName evidence="3">OLC1v1016616C1</fullName>
    </submittedName>
</protein>
<reference evidence="3" key="1">
    <citation type="submission" date="2023-03" db="EMBL/GenBank/DDBJ databases">
        <authorList>
            <person name="Julca I."/>
        </authorList>
    </citation>
    <scope>NUCLEOTIDE SEQUENCE</scope>
</reference>
<organism evidence="3 4">
    <name type="scientific">Oldenlandia corymbosa var. corymbosa</name>
    <dbReference type="NCBI Taxonomy" id="529605"/>
    <lineage>
        <taxon>Eukaryota</taxon>
        <taxon>Viridiplantae</taxon>
        <taxon>Streptophyta</taxon>
        <taxon>Embryophyta</taxon>
        <taxon>Tracheophyta</taxon>
        <taxon>Spermatophyta</taxon>
        <taxon>Magnoliopsida</taxon>
        <taxon>eudicotyledons</taxon>
        <taxon>Gunneridae</taxon>
        <taxon>Pentapetalae</taxon>
        <taxon>asterids</taxon>
        <taxon>lamiids</taxon>
        <taxon>Gentianales</taxon>
        <taxon>Rubiaceae</taxon>
        <taxon>Rubioideae</taxon>
        <taxon>Spermacoceae</taxon>
        <taxon>Hedyotis-Oldenlandia complex</taxon>
        <taxon>Oldenlandia</taxon>
    </lineage>
</organism>
<feature type="coiled-coil region" evidence="1">
    <location>
        <begin position="489"/>
        <end position="547"/>
    </location>
</feature>
<feature type="compositionally biased region" description="Basic and acidic residues" evidence="2">
    <location>
        <begin position="394"/>
        <end position="408"/>
    </location>
</feature>
<gene>
    <name evidence="3" type="ORF">OLC1_LOCUS22133</name>
</gene>